<dbReference type="OrthoDB" id="9801844at2"/>
<dbReference type="Pfam" id="PF01132">
    <property type="entry name" value="EFP"/>
    <property type="match status" value="1"/>
</dbReference>
<evidence type="ECO:0000259" key="10">
    <source>
        <dbReference type="SMART" id="SM00841"/>
    </source>
</evidence>
<gene>
    <name evidence="7" type="primary">efp</name>
    <name evidence="12" type="ORF">SAMN05443547_2330</name>
</gene>
<dbReference type="InterPro" id="IPR013852">
    <property type="entry name" value="Transl_elong_P/YeiP_CS"/>
</dbReference>
<evidence type="ECO:0000256" key="8">
    <source>
        <dbReference type="NCBIfam" id="TIGR00038"/>
    </source>
</evidence>
<dbReference type="STRING" id="416016.SAMN05443547_2330"/>
<evidence type="ECO:0000256" key="1">
    <source>
        <dbReference type="ARBA" id="ARBA00004496"/>
    </source>
</evidence>
<dbReference type="UniPathway" id="UPA00345"/>
<organism evidence="12 13">
    <name type="scientific">Flavobacterium cucumis</name>
    <dbReference type="NCBI Taxonomy" id="416016"/>
    <lineage>
        <taxon>Bacteria</taxon>
        <taxon>Pseudomonadati</taxon>
        <taxon>Bacteroidota</taxon>
        <taxon>Flavobacteriia</taxon>
        <taxon>Flavobacteriales</taxon>
        <taxon>Flavobacteriaceae</taxon>
        <taxon>Flavobacterium</taxon>
    </lineage>
</organism>
<dbReference type="NCBIfam" id="NF001810">
    <property type="entry name" value="PRK00529.1"/>
    <property type="match status" value="1"/>
</dbReference>
<accession>A0A1M7ZYJ8</accession>
<evidence type="ECO:0000256" key="6">
    <source>
        <dbReference type="ARBA" id="ARBA00022917"/>
    </source>
</evidence>
<dbReference type="InterPro" id="IPR013185">
    <property type="entry name" value="Transl_elong_KOW-like"/>
</dbReference>
<dbReference type="PROSITE" id="PS01275">
    <property type="entry name" value="EFP"/>
    <property type="match status" value="1"/>
</dbReference>
<dbReference type="HAMAP" id="MF_00141">
    <property type="entry name" value="EF_P"/>
    <property type="match status" value="1"/>
</dbReference>
<dbReference type="FunFam" id="2.30.30.30:FF:000003">
    <property type="entry name" value="Elongation factor P"/>
    <property type="match status" value="1"/>
</dbReference>
<evidence type="ECO:0000256" key="2">
    <source>
        <dbReference type="ARBA" id="ARBA00004815"/>
    </source>
</evidence>
<dbReference type="SMART" id="SM00841">
    <property type="entry name" value="Elong-fact-P_C"/>
    <property type="match status" value="1"/>
</dbReference>
<evidence type="ECO:0000256" key="9">
    <source>
        <dbReference type="RuleBase" id="RU004389"/>
    </source>
</evidence>
<dbReference type="SUPFAM" id="SSF50249">
    <property type="entry name" value="Nucleic acid-binding proteins"/>
    <property type="match status" value="2"/>
</dbReference>
<dbReference type="RefSeq" id="WP_073584631.1">
    <property type="nucleotide sequence ID" value="NZ_CBCSEA010000023.1"/>
</dbReference>
<comment type="pathway">
    <text evidence="2 7">Protein biosynthesis; polypeptide chain elongation.</text>
</comment>
<dbReference type="CDD" id="cd05794">
    <property type="entry name" value="S1_EF-P_repeat_2"/>
    <property type="match status" value="1"/>
</dbReference>
<dbReference type="InterPro" id="IPR014722">
    <property type="entry name" value="Rib_uL2_dom2"/>
</dbReference>
<comment type="subcellular location">
    <subcellularLocation>
        <location evidence="1 7">Cytoplasm</location>
    </subcellularLocation>
</comment>
<sequence length="188" mass="20783">MATTADIRNGLCIKYNNDIYKIIEFLHVKPGKGPAFVRTKLKSLTNGKVLDNTFSAGHKIEEVRVETHTFQYLYAEGDQFHFMNNESFEQITLNKNVLDAPDLLKEGTNVMIQINAETEAPLSVDMPASIVLEVTYAEPGVKGNTATNATKPATVETGATVNVPLFINEGDKIKIDTATGNYMERVKE</sequence>
<dbReference type="Pfam" id="PF08207">
    <property type="entry name" value="EFP_N"/>
    <property type="match status" value="1"/>
</dbReference>
<keyword evidence="5 7" id="KW-0251">Elongation factor</keyword>
<dbReference type="Pfam" id="PF09285">
    <property type="entry name" value="Elong-fact-P_C"/>
    <property type="match status" value="1"/>
</dbReference>
<proteinExistence type="inferred from homology"/>
<dbReference type="InterPro" id="IPR012340">
    <property type="entry name" value="NA-bd_OB-fold"/>
</dbReference>
<feature type="domain" description="Translation elongation factor P/YeiP central" evidence="11">
    <location>
        <begin position="67"/>
        <end position="122"/>
    </location>
</feature>
<keyword evidence="6 7" id="KW-0648">Protein biosynthesis</keyword>
<dbReference type="PANTHER" id="PTHR30053">
    <property type="entry name" value="ELONGATION FACTOR P"/>
    <property type="match status" value="1"/>
</dbReference>
<dbReference type="GO" id="GO:0003746">
    <property type="term" value="F:translation elongation factor activity"/>
    <property type="evidence" value="ECO:0007669"/>
    <property type="project" value="UniProtKB-UniRule"/>
</dbReference>
<dbReference type="Gene3D" id="2.40.50.140">
    <property type="entry name" value="Nucleic acid-binding proteins"/>
    <property type="match status" value="2"/>
</dbReference>
<evidence type="ECO:0000259" key="11">
    <source>
        <dbReference type="SMART" id="SM01185"/>
    </source>
</evidence>
<dbReference type="InterPro" id="IPR020599">
    <property type="entry name" value="Transl_elong_fac_P/YeiP"/>
</dbReference>
<dbReference type="PIRSF" id="PIRSF005901">
    <property type="entry name" value="EF-P"/>
    <property type="match status" value="1"/>
</dbReference>
<evidence type="ECO:0000256" key="3">
    <source>
        <dbReference type="ARBA" id="ARBA00009479"/>
    </source>
</evidence>
<dbReference type="GO" id="GO:0043043">
    <property type="term" value="P:peptide biosynthetic process"/>
    <property type="evidence" value="ECO:0007669"/>
    <property type="project" value="InterPro"/>
</dbReference>
<protein>
    <recommendedName>
        <fullName evidence="7 8">Elongation factor P</fullName>
        <shortName evidence="7">EF-P</shortName>
    </recommendedName>
</protein>
<name>A0A1M7ZYJ8_9FLAO</name>
<dbReference type="EMBL" id="FRYK01000005">
    <property type="protein sequence ID" value="SHO73952.1"/>
    <property type="molecule type" value="Genomic_DNA"/>
</dbReference>
<dbReference type="InterPro" id="IPR015365">
    <property type="entry name" value="Elong-fact-P_C"/>
</dbReference>
<dbReference type="InterPro" id="IPR008991">
    <property type="entry name" value="Translation_prot_SH3-like_sf"/>
</dbReference>
<dbReference type="PANTHER" id="PTHR30053:SF12">
    <property type="entry name" value="ELONGATION FACTOR P (EF-P) FAMILY PROTEIN"/>
    <property type="match status" value="1"/>
</dbReference>
<dbReference type="CDD" id="cd04470">
    <property type="entry name" value="S1_EF-P_repeat_1"/>
    <property type="match status" value="1"/>
</dbReference>
<comment type="function">
    <text evidence="7">Involved in peptide bond synthesis. Stimulates efficient translation and peptide-bond synthesis on native or reconstituted 70S ribosomes in vitro. Probably functions indirectly by altering the affinity of the ribosome for aminoacyl-tRNA, thus increasing their reactivity as acceptors for peptidyl transferase.</text>
</comment>
<dbReference type="InterPro" id="IPR011768">
    <property type="entry name" value="Transl_elongation_fac_P"/>
</dbReference>
<evidence type="ECO:0000256" key="7">
    <source>
        <dbReference type="HAMAP-Rule" id="MF_00141"/>
    </source>
</evidence>
<evidence type="ECO:0000256" key="5">
    <source>
        <dbReference type="ARBA" id="ARBA00022768"/>
    </source>
</evidence>
<evidence type="ECO:0000313" key="13">
    <source>
        <dbReference type="Proteomes" id="UP000184611"/>
    </source>
</evidence>
<feature type="domain" description="Elongation factor P C-terminal" evidence="10">
    <location>
        <begin position="130"/>
        <end position="185"/>
    </location>
</feature>
<dbReference type="SMART" id="SM01185">
    <property type="entry name" value="EFP"/>
    <property type="match status" value="1"/>
</dbReference>
<evidence type="ECO:0000313" key="12">
    <source>
        <dbReference type="EMBL" id="SHO73952.1"/>
    </source>
</evidence>
<evidence type="ECO:0000256" key="4">
    <source>
        <dbReference type="ARBA" id="ARBA00022490"/>
    </source>
</evidence>
<reference evidence="13" key="1">
    <citation type="submission" date="2016-12" db="EMBL/GenBank/DDBJ databases">
        <authorList>
            <person name="Varghese N."/>
            <person name="Submissions S."/>
        </authorList>
    </citation>
    <scope>NUCLEOTIDE SEQUENCE [LARGE SCALE GENOMIC DNA]</scope>
    <source>
        <strain evidence="13">DSM 18830</strain>
    </source>
</reference>
<keyword evidence="13" id="KW-1185">Reference proteome</keyword>
<comment type="similarity">
    <text evidence="3 7 9">Belongs to the elongation factor P family.</text>
</comment>
<dbReference type="Proteomes" id="UP000184611">
    <property type="component" value="Unassembled WGS sequence"/>
</dbReference>
<dbReference type="FunFam" id="2.40.50.140:FF:000004">
    <property type="entry name" value="Elongation factor P"/>
    <property type="match status" value="1"/>
</dbReference>
<keyword evidence="4 7" id="KW-0963">Cytoplasm</keyword>
<dbReference type="GO" id="GO:0005829">
    <property type="term" value="C:cytosol"/>
    <property type="evidence" value="ECO:0007669"/>
    <property type="project" value="UniProtKB-ARBA"/>
</dbReference>
<dbReference type="AlphaFoldDB" id="A0A1M7ZYJ8"/>
<dbReference type="NCBIfam" id="TIGR00038">
    <property type="entry name" value="efp"/>
    <property type="match status" value="1"/>
</dbReference>
<dbReference type="SUPFAM" id="SSF50104">
    <property type="entry name" value="Translation proteins SH3-like domain"/>
    <property type="match status" value="1"/>
</dbReference>
<dbReference type="InterPro" id="IPR001059">
    <property type="entry name" value="Transl_elong_P/YeiP_cen"/>
</dbReference>
<dbReference type="Gene3D" id="2.30.30.30">
    <property type="match status" value="1"/>
</dbReference>